<dbReference type="PANTHER" id="PTHR43829:SF9">
    <property type="entry name" value="AQUAPORIN-9"/>
    <property type="match status" value="1"/>
</dbReference>
<dbReference type="InterPro" id="IPR023271">
    <property type="entry name" value="Aquaporin-like"/>
</dbReference>
<protein>
    <recommendedName>
        <fullName evidence="11">Aquaporin</fullName>
    </recommendedName>
</protein>
<reference evidence="9 10" key="1">
    <citation type="journal article" date="2018" name="MBio">
        <title>Comparative Genomics Reveals the Core Gene Toolbox for the Fungus-Insect Symbiosis.</title>
        <authorList>
            <person name="Wang Y."/>
            <person name="Stata M."/>
            <person name="Wang W."/>
            <person name="Stajich J.E."/>
            <person name="White M.M."/>
            <person name="Moncalvo J.M."/>
        </authorList>
    </citation>
    <scope>NUCLEOTIDE SEQUENCE [LARGE SCALE GENOMIC DNA]</scope>
    <source>
        <strain evidence="9 10">AUS-126-30</strain>
    </source>
</reference>
<comment type="caution">
    <text evidence="9">The sequence shown here is derived from an EMBL/GenBank/DDBJ whole genome shotgun (WGS) entry which is preliminary data.</text>
</comment>
<keyword evidence="4 7" id="KW-0812">Transmembrane</keyword>
<evidence type="ECO:0000313" key="9">
    <source>
        <dbReference type="EMBL" id="PWA03713.1"/>
    </source>
</evidence>
<dbReference type="PRINTS" id="PR00783">
    <property type="entry name" value="MINTRINSICP"/>
</dbReference>
<gene>
    <name evidence="9" type="ORF">BB558_000125</name>
</gene>
<dbReference type="Pfam" id="PF00230">
    <property type="entry name" value="MIP"/>
    <property type="match status" value="1"/>
</dbReference>
<feature type="transmembrane region" description="Helical" evidence="8">
    <location>
        <begin position="59"/>
        <end position="82"/>
    </location>
</feature>
<accession>A0A2U1JFJ8</accession>
<comment type="subcellular location">
    <subcellularLocation>
        <location evidence="1">Membrane</location>
        <topology evidence="1">Multi-pass membrane protein</topology>
    </subcellularLocation>
</comment>
<dbReference type="InterPro" id="IPR000425">
    <property type="entry name" value="MIP"/>
</dbReference>
<dbReference type="SUPFAM" id="SSF81338">
    <property type="entry name" value="Aquaporin-like"/>
    <property type="match status" value="1"/>
</dbReference>
<comment type="similarity">
    <text evidence="2 7">Belongs to the MIP/aquaporin (TC 1.A.8) family.</text>
</comment>
<name>A0A2U1JFJ8_SMIAN</name>
<evidence type="ECO:0008006" key="11">
    <source>
        <dbReference type="Google" id="ProtNLM"/>
    </source>
</evidence>
<keyword evidence="6 8" id="KW-0472">Membrane</keyword>
<evidence type="ECO:0000256" key="1">
    <source>
        <dbReference type="ARBA" id="ARBA00004141"/>
    </source>
</evidence>
<feature type="transmembrane region" description="Helical" evidence="8">
    <location>
        <begin position="208"/>
        <end position="228"/>
    </location>
</feature>
<evidence type="ECO:0000256" key="4">
    <source>
        <dbReference type="ARBA" id="ARBA00022692"/>
    </source>
</evidence>
<evidence type="ECO:0000256" key="7">
    <source>
        <dbReference type="RuleBase" id="RU000477"/>
    </source>
</evidence>
<dbReference type="GO" id="GO:0015254">
    <property type="term" value="F:glycerol channel activity"/>
    <property type="evidence" value="ECO:0007669"/>
    <property type="project" value="TreeGrafter"/>
</dbReference>
<feature type="transmembrane region" description="Helical" evidence="8">
    <location>
        <begin position="271"/>
        <end position="295"/>
    </location>
</feature>
<evidence type="ECO:0000256" key="8">
    <source>
        <dbReference type="SAM" id="Phobius"/>
    </source>
</evidence>
<dbReference type="GO" id="GO:0015250">
    <property type="term" value="F:water channel activity"/>
    <property type="evidence" value="ECO:0007669"/>
    <property type="project" value="TreeGrafter"/>
</dbReference>
<evidence type="ECO:0000256" key="2">
    <source>
        <dbReference type="ARBA" id="ARBA00006175"/>
    </source>
</evidence>
<evidence type="ECO:0000313" key="10">
    <source>
        <dbReference type="Proteomes" id="UP000245591"/>
    </source>
</evidence>
<proteinExistence type="inferred from homology"/>
<keyword evidence="5 8" id="KW-1133">Transmembrane helix</keyword>
<keyword evidence="10" id="KW-1185">Reference proteome</keyword>
<feature type="transmembrane region" description="Helical" evidence="8">
    <location>
        <begin position="20"/>
        <end position="39"/>
    </location>
</feature>
<dbReference type="EMBL" id="MBFU01000007">
    <property type="protein sequence ID" value="PWA03713.1"/>
    <property type="molecule type" value="Genomic_DNA"/>
</dbReference>
<feature type="transmembrane region" description="Helical" evidence="8">
    <location>
        <begin position="184"/>
        <end position="201"/>
    </location>
</feature>
<sequence>MDPYFKDLSPWYSDFRVGLIELIGTLVYTTFGYSIYIAAYIQTAALATPGTKHSGFLNLIVAFGWCIGATLALFLPVGVYRVHLNPVITIANAIYRRYPVRRIPIMLICQFVGSFMGFMLAYSVYSLKFKSAQTLAQQVNPGNVSKVFLEFVLPKFLVTSSTTPFSIEHLPTMNLDGIDQTCSFLTNFFGGFILVLGLFAITDKRQLLFRPIVPVSFGLFLISLYLSLGTKTNTLFNPTTDLAAFLASKILIQPDATSSTNTLGFPVLDYVIAPVSFVVMPILGGIVGGLMFAMVRAPRADFELASDLERANPKESGYSS</sequence>
<dbReference type="GO" id="GO:0005886">
    <property type="term" value="C:plasma membrane"/>
    <property type="evidence" value="ECO:0007669"/>
    <property type="project" value="TreeGrafter"/>
</dbReference>
<dbReference type="InterPro" id="IPR050363">
    <property type="entry name" value="MIP/Aquaporin"/>
</dbReference>
<dbReference type="AlphaFoldDB" id="A0A2U1JFJ8"/>
<organism evidence="9 10">
    <name type="scientific">Smittium angustum</name>
    <dbReference type="NCBI Taxonomy" id="133377"/>
    <lineage>
        <taxon>Eukaryota</taxon>
        <taxon>Fungi</taxon>
        <taxon>Fungi incertae sedis</taxon>
        <taxon>Zoopagomycota</taxon>
        <taxon>Kickxellomycotina</taxon>
        <taxon>Harpellomycetes</taxon>
        <taxon>Harpellales</taxon>
        <taxon>Legeriomycetaceae</taxon>
        <taxon>Smittium</taxon>
    </lineage>
</organism>
<evidence type="ECO:0000256" key="3">
    <source>
        <dbReference type="ARBA" id="ARBA00022448"/>
    </source>
</evidence>
<keyword evidence="3 7" id="KW-0813">Transport</keyword>
<feature type="transmembrane region" description="Helical" evidence="8">
    <location>
        <begin position="103"/>
        <end position="125"/>
    </location>
</feature>
<evidence type="ECO:0000256" key="6">
    <source>
        <dbReference type="ARBA" id="ARBA00023136"/>
    </source>
</evidence>
<evidence type="ECO:0000256" key="5">
    <source>
        <dbReference type="ARBA" id="ARBA00022989"/>
    </source>
</evidence>
<dbReference type="Proteomes" id="UP000245591">
    <property type="component" value="Unassembled WGS sequence"/>
</dbReference>
<dbReference type="Gene3D" id="1.20.1080.10">
    <property type="entry name" value="Glycerol uptake facilitator protein"/>
    <property type="match status" value="1"/>
</dbReference>
<dbReference type="PANTHER" id="PTHR43829">
    <property type="entry name" value="AQUAPORIN OR AQUAGLYCEROPORIN RELATED"/>
    <property type="match status" value="1"/>
</dbReference>